<dbReference type="SMART" id="SM00382">
    <property type="entry name" value="AAA"/>
    <property type="match status" value="1"/>
</dbReference>
<dbReference type="AlphaFoldDB" id="A0A848C954"/>
<dbReference type="SMART" id="SM00091">
    <property type="entry name" value="PAS"/>
    <property type="match status" value="1"/>
</dbReference>
<dbReference type="InterPro" id="IPR027417">
    <property type="entry name" value="P-loop_NTPase"/>
</dbReference>
<dbReference type="PROSITE" id="PS00676">
    <property type="entry name" value="SIGMA54_INTERACT_2"/>
    <property type="match status" value="1"/>
</dbReference>
<dbReference type="InterPro" id="IPR002078">
    <property type="entry name" value="Sigma_54_int"/>
</dbReference>
<dbReference type="InterPro" id="IPR058031">
    <property type="entry name" value="AAA_lid_NorR"/>
</dbReference>
<evidence type="ECO:0000256" key="2">
    <source>
        <dbReference type="ARBA" id="ARBA00022840"/>
    </source>
</evidence>
<dbReference type="RefSeq" id="WP_168936133.1">
    <property type="nucleotide sequence ID" value="NZ_JABAFY010000043.1"/>
</dbReference>
<evidence type="ECO:0000313" key="6">
    <source>
        <dbReference type="EMBL" id="NME52821.1"/>
    </source>
</evidence>
<evidence type="ECO:0000259" key="4">
    <source>
        <dbReference type="PROSITE" id="PS50045"/>
    </source>
</evidence>
<dbReference type="SUPFAM" id="SSF55785">
    <property type="entry name" value="PYP-like sensor domain (PAS domain)"/>
    <property type="match status" value="1"/>
</dbReference>
<dbReference type="Gene3D" id="1.10.8.60">
    <property type="match status" value="1"/>
</dbReference>
<dbReference type="NCBIfam" id="TIGR00229">
    <property type="entry name" value="sensory_box"/>
    <property type="match status" value="1"/>
</dbReference>
<dbReference type="InterPro" id="IPR025662">
    <property type="entry name" value="Sigma_54_int_dom_ATP-bd_1"/>
</dbReference>
<dbReference type="PROSITE" id="PS00675">
    <property type="entry name" value="SIGMA54_INTERACT_1"/>
    <property type="match status" value="1"/>
</dbReference>
<name>A0A848C954_9BACT</name>
<dbReference type="PANTHER" id="PTHR32071">
    <property type="entry name" value="TRANSCRIPTIONAL REGULATORY PROTEIN"/>
    <property type="match status" value="1"/>
</dbReference>
<dbReference type="Pfam" id="PF25601">
    <property type="entry name" value="AAA_lid_14"/>
    <property type="match status" value="1"/>
</dbReference>
<feature type="domain" description="PAS" evidence="5">
    <location>
        <begin position="89"/>
        <end position="161"/>
    </location>
</feature>
<organism evidence="6 7">
    <name type="scientific">Desulfovibrio piger</name>
    <dbReference type="NCBI Taxonomy" id="901"/>
    <lineage>
        <taxon>Bacteria</taxon>
        <taxon>Pseudomonadati</taxon>
        <taxon>Thermodesulfobacteriota</taxon>
        <taxon>Desulfovibrionia</taxon>
        <taxon>Desulfovibrionales</taxon>
        <taxon>Desulfovibrionaceae</taxon>
        <taxon>Desulfovibrio</taxon>
    </lineage>
</organism>
<reference evidence="6 7" key="1">
    <citation type="submission" date="2020-04" db="EMBL/GenBank/DDBJ databases">
        <authorList>
            <person name="Hitch T.C.A."/>
            <person name="Wylensek D."/>
            <person name="Clavel T."/>
        </authorList>
    </citation>
    <scope>NUCLEOTIDE SEQUENCE [LARGE SCALE GENOMIC DNA]</scope>
    <source>
        <strain evidence="6 7">PG-251-APC-1</strain>
    </source>
</reference>
<dbReference type="PROSITE" id="PS50112">
    <property type="entry name" value="PAS"/>
    <property type="match status" value="1"/>
</dbReference>
<dbReference type="CDD" id="cd00009">
    <property type="entry name" value="AAA"/>
    <property type="match status" value="1"/>
</dbReference>
<dbReference type="SUPFAM" id="SSF52540">
    <property type="entry name" value="P-loop containing nucleoside triphosphate hydrolases"/>
    <property type="match status" value="1"/>
</dbReference>
<evidence type="ECO:0000256" key="1">
    <source>
        <dbReference type="ARBA" id="ARBA00022741"/>
    </source>
</evidence>
<dbReference type="InterPro" id="IPR035965">
    <property type="entry name" value="PAS-like_dom_sf"/>
</dbReference>
<feature type="region of interest" description="Disordered" evidence="3">
    <location>
        <begin position="481"/>
        <end position="507"/>
    </location>
</feature>
<evidence type="ECO:0000313" key="7">
    <source>
        <dbReference type="Proteomes" id="UP000522333"/>
    </source>
</evidence>
<dbReference type="InterPro" id="IPR013767">
    <property type="entry name" value="PAS_fold"/>
</dbReference>
<dbReference type="PROSITE" id="PS50045">
    <property type="entry name" value="SIGMA54_INTERACT_4"/>
    <property type="match status" value="1"/>
</dbReference>
<evidence type="ECO:0000259" key="5">
    <source>
        <dbReference type="PROSITE" id="PS50112"/>
    </source>
</evidence>
<dbReference type="Pfam" id="PF00158">
    <property type="entry name" value="Sigma54_activat"/>
    <property type="match status" value="1"/>
</dbReference>
<dbReference type="InterPro" id="IPR025943">
    <property type="entry name" value="Sigma_54_int_dom_ATP-bd_2"/>
</dbReference>
<comment type="caution">
    <text evidence="6">The sequence shown here is derived from an EMBL/GenBank/DDBJ whole genome shotgun (WGS) entry which is preliminary data.</text>
</comment>
<dbReference type="Gene3D" id="3.40.50.300">
    <property type="entry name" value="P-loop containing nucleotide triphosphate hydrolases"/>
    <property type="match status" value="1"/>
</dbReference>
<accession>A0A848C954</accession>
<feature type="domain" description="Sigma-54 factor interaction" evidence="4">
    <location>
        <begin position="234"/>
        <end position="463"/>
    </location>
</feature>
<dbReference type="InterPro" id="IPR003593">
    <property type="entry name" value="AAA+_ATPase"/>
</dbReference>
<dbReference type="FunFam" id="3.40.50.300:FF:000006">
    <property type="entry name" value="DNA-binding transcriptional regulator NtrC"/>
    <property type="match status" value="1"/>
</dbReference>
<keyword evidence="1" id="KW-0547">Nucleotide-binding</keyword>
<dbReference type="PANTHER" id="PTHR32071:SF57">
    <property type="entry name" value="C4-DICARBOXYLATE TRANSPORT TRANSCRIPTIONAL REGULATORY PROTEIN DCTD"/>
    <property type="match status" value="1"/>
</dbReference>
<dbReference type="CDD" id="cd00130">
    <property type="entry name" value="PAS"/>
    <property type="match status" value="1"/>
</dbReference>
<dbReference type="EMBL" id="JABAFY010000043">
    <property type="protein sequence ID" value="NME52821.1"/>
    <property type="molecule type" value="Genomic_DNA"/>
</dbReference>
<dbReference type="Gene3D" id="3.30.450.20">
    <property type="entry name" value="PAS domain"/>
    <property type="match status" value="1"/>
</dbReference>
<dbReference type="InterPro" id="IPR000014">
    <property type="entry name" value="PAS"/>
</dbReference>
<proteinExistence type="predicted"/>
<keyword evidence="2" id="KW-0067">ATP-binding</keyword>
<evidence type="ECO:0000256" key="3">
    <source>
        <dbReference type="SAM" id="MobiDB-lite"/>
    </source>
</evidence>
<dbReference type="Proteomes" id="UP000522333">
    <property type="component" value="Unassembled WGS sequence"/>
</dbReference>
<dbReference type="GO" id="GO:0005524">
    <property type="term" value="F:ATP binding"/>
    <property type="evidence" value="ECO:0007669"/>
    <property type="project" value="UniProtKB-KW"/>
</dbReference>
<dbReference type="Pfam" id="PF00989">
    <property type="entry name" value="PAS"/>
    <property type="match status" value="1"/>
</dbReference>
<gene>
    <name evidence="6" type="ORF">HF854_09915</name>
</gene>
<dbReference type="GO" id="GO:0006355">
    <property type="term" value="P:regulation of DNA-templated transcription"/>
    <property type="evidence" value="ECO:0007669"/>
    <property type="project" value="InterPro"/>
</dbReference>
<protein>
    <submittedName>
        <fullName evidence="6">Sigma 54-interacting transcriptional regulator</fullName>
    </submittedName>
</protein>
<sequence>MRRFYQGGETPFPGYPLADFNAADWVEAKRVLTSGKPLLGQTMHLPAATVVANRLPILQNGKVAGVVCAMQEISSLDAVVRQLGAYRELDSQLKGLLEALPQAVLVTDAEGRILRVNAPCCRLCAMERDSLQGRNVRELEKDFPELAVEVAHCLQRALPAQSIARCQGRPLLLWSVPSLDNHKKPRFVVVSLMDLERFDYVRQQLEDSRRSAEEAEAVAHGGDIFSQVTQEVGMVVRSAAIRRVVDRAIKVSQTDSSVLLQGESGVGKSMLAAIVHRLSPRENGPFVSINCGAIPEQLMESELFGYERGAFSGANPKGKTGLLEAAHGGTVFFDEIGELPLPMQVKLLEALDKHAFLRVGGTKPVSVDVRIVAATNRNLAEDVEQGRFRKDLFYRLNVIPILIPPLRERKEDIYALALDMLDRHNVRHGCRKRLSPEVIDLLLSHSFPGNARELGNIMEWMLVMSEGNVLRPEDLPLAMRQGGAAQAAVPAEQEGDAGAWSTSTASP</sequence>